<gene>
    <name evidence="1" type="ORF">QAD02_022625</name>
</gene>
<evidence type="ECO:0000313" key="2">
    <source>
        <dbReference type="Proteomes" id="UP001239111"/>
    </source>
</evidence>
<reference evidence="1" key="1">
    <citation type="submission" date="2023-04" db="EMBL/GenBank/DDBJ databases">
        <title>A chromosome-level genome assembly of the parasitoid wasp Eretmocerus hayati.</title>
        <authorList>
            <person name="Zhong Y."/>
            <person name="Liu S."/>
            <person name="Liu Y."/>
        </authorList>
    </citation>
    <scope>NUCLEOTIDE SEQUENCE</scope>
    <source>
        <strain evidence="1">ZJU_SS_LIU_2023</strain>
    </source>
</reference>
<evidence type="ECO:0000313" key="1">
    <source>
        <dbReference type="EMBL" id="KAJ8686831.1"/>
    </source>
</evidence>
<proteinExistence type="predicted"/>
<accession>A0ACC2PVM7</accession>
<organism evidence="1 2">
    <name type="scientific">Eretmocerus hayati</name>
    <dbReference type="NCBI Taxonomy" id="131215"/>
    <lineage>
        <taxon>Eukaryota</taxon>
        <taxon>Metazoa</taxon>
        <taxon>Ecdysozoa</taxon>
        <taxon>Arthropoda</taxon>
        <taxon>Hexapoda</taxon>
        <taxon>Insecta</taxon>
        <taxon>Pterygota</taxon>
        <taxon>Neoptera</taxon>
        <taxon>Endopterygota</taxon>
        <taxon>Hymenoptera</taxon>
        <taxon>Apocrita</taxon>
        <taxon>Proctotrupomorpha</taxon>
        <taxon>Chalcidoidea</taxon>
        <taxon>Aphelinidae</taxon>
        <taxon>Aphelininae</taxon>
        <taxon>Eretmocerus</taxon>
    </lineage>
</organism>
<dbReference type="Proteomes" id="UP001239111">
    <property type="component" value="Chromosome 1"/>
</dbReference>
<comment type="caution">
    <text evidence="1">The sequence shown here is derived from an EMBL/GenBank/DDBJ whole genome shotgun (WGS) entry which is preliminary data.</text>
</comment>
<keyword evidence="2" id="KW-1185">Reference proteome</keyword>
<name>A0ACC2PVM7_9HYME</name>
<sequence>MSQYSIENIDIASLSTCINRQEIMTEMLSEDGLWQQRRRRRGRPALHARDERDMQYKCPNCPSSFSYLRGLQQHLRYACSTCNLQPKFKCPYCDYRTKYRYNAYHHVRQIHKNEDVYCIELNYDETNTTDSNPTCSQ</sequence>
<dbReference type="EMBL" id="CM056741">
    <property type="protein sequence ID" value="KAJ8686831.1"/>
    <property type="molecule type" value="Genomic_DNA"/>
</dbReference>
<protein>
    <submittedName>
        <fullName evidence="1">Uncharacterized protein</fullName>
    </submittedName>
</protein>